<proteinExistence type="predicted"/>
<evidence type="ECO:0000256" key="1">
    <source>
        <dbReference type="SAM" id="MobiDB-lite"/>
    </source>
</evidence>
<dbReference type="EMBL" id="PGOL01041316">
    <property type="protein sequence ID" value="PKI07202.1"/>
    <property type="molecule type" value="Genomic_DNA"/>
</dbReference>
<dbReference type="PANTHER" id="PTHR37610:SF97">
    <property type="entry name" value="RETROTRANSPOSON GAG DOMAIN-CONTAINING PROTEIN"/>
    <property type="match status" value="1"/>
</dbReference>
<reference evidence="2 3" key="1">
    <citation type="submission" date="2017-11" db="EMBL/GenBank/DDBJ databases">
        <title>De-novo sequencing of pomegranate (Punica granatum L.) genome.</title>
        <authorList>
            <person name="Akparov Z."/>
            <person name="Amiraslanov A."/>
            <person name="Hajiyeva S."/>
            <person name="Abbasov M."/>
            <person name="Kaur K."/>
            <person name="Hamwieh A."/>
            <person name="Solovyev V."/>
            <person name="Salamov A."/>
            <person name="Braich B."/>
            <person name="Kosarev P."/>
            <person name="Mahmoud A."/>
            <person name="Hajiyev E."/>
            <person name="Babayeva S."/>
            <person name="Izzatullayeva V."/>
            <person name="Mammadov A."/>
            <person name="Mammadov A."/>
            <person name="Sharifova S."/>
            <person name="Ojaghi J."/>
            <person name="Eynullazada K."/>
            <person name="Bayramov B."/>
            <person name="Abdulazimova A."/>
            <person name="Shahmuradov I."/>
        </authorList>
    </citation>
    <scope>NUCLEOTIDE SEQUENCE [LARGE SCALE GENOMIC DNA]</scope>
    <source>
        <strain evidence="3">cv. AG2017</strain>
        <tissue evidence="2">Leaf</tissue>
    </source>
</reference>
<name>A0A2I0HAI6_PUNGR</name>
<evidence type="ECO:0000313" key="3">
    <source>
        <dbReference type="Proteomes" id="UP000233551"/>
    </source>
</evidence>
<keyword evidence="3" id="KW-1185">Reference proteome</keyword>
<feature type="region of interest" description="Disordered" evidence="1">
    <location>
        <begin position="1"/>
        <end position="31"/>
    </location>
</feature>
<organism evidence="2 3">
    <name type="scientific">Punica granatum</name>
    <name type="common">Pomegranate</name>
    <dbReference type="NCBI Taxonomy" id="22663"/>
    <lineage>
        <taxon>Eukaryota</taxon>
        <taxon>Viridiplantae</taxon>
        <taxon>Streptophyta</taxon>
        <taxon>Embryophyta</taxon>
        <taxon>Tracheophyta</taxon>
        <taxon>Spermatophyta</taxon>
        <taxon>Magnoliopsida</taxon>
        <taxon>eudicotyledons</taxon>
        <taxon>Gunneridae</taxon>
        <taxon>Pentapetalae</taxon>
        <taxon>rosids</taxon>
        <taxon>malvids</taxon>
        <taxon>Myrtales</taxon>
        <taxon>Lythraceae</taxon>
        <taxon>Punica</taxon>
    </lineage>
</organism>
<comment type="caution">
    <text evidence="2">The sequence shown here is derived from an EMBL/GenBank/DDBJ whole genome shotgun (WGS) entry which is preliminary data.</text>
</comment>
<dbReference type="AlphaFoldDB" id="A0A2I0HAI6"/>
<accession>A0A2I0HAI6</accession>
<gene>
    <name evidence="2" type="ORF">CRG98_049600</name>
</gene>
<evidence type="ECO:0000313" key="2">
    <source>
        <dbReference type="EMBL" id="PKI07202.1"/>
    </source>
</evidence>
<sequence>MVESNENCAHGQRKIGVRGRQSPEATSRRLESGELGDVQLLVLAWIFNGLEKEIQPSAAYATEAKTLWDDLKERYSHGNEMRIYQLKSDISTYR</sequence>
<protein>
    <recommendedName>
        <fullName evidence="4">Retrotransposon gag domain-containing protein</fullName>
    </recommendedName>
</protein>
<dbReference type="Proteomes" id="UP000233551">
    <property type="component" value="Unassembled WGS sequence"/>
</dbReference>
<evidence type="ECO:0008006" key="4">
    <source>
        <dbReference type="Google" id="ProtNLM"/>
    </source>
</evidence>
<dbReference type="PANTHER" id="PTHR37610">
    <property type="entry name" value="CCHC-TYPE DOMAIN-CONTAINING PROTEIN"/>
    <property type="match status" value="1"/>
</dbReference>